<dbReference type="AlphaFoldDB" id="A0A7R9G8V0"/>
<dbReference type="PANTHER" id="PTHR21290">
    <property type="entry name" value="SPHINGOMYELIN SYNTHETASE"/>
    <property type="match status" value="1"/>
</dbReference>
<keyword evidence="2" id="KW-0812">Transmembrane</keyword>
<dbReference type="GO" id="GO:0033188">
    <property type="term" value="F:sphingomyelin synthase activity"/>
    <property type="evidence" value="ECO:0007669"/>
    <property type="project" value="TreeGrafter"/>
</dbReference>
<dbReference type="GO" id="GO:0047493">
    <property type="term" value="F:ceramide cholinephosphotransferase activity"/>
    <property type="evidence" value="ECO:0007669"/>
    <property type="project" value="TreeGrafter"/>
</dbReference>
<dbReference type="GO" id="GO:0046513">
    <property type="term" value="P:ceramide biosynthetic process"/>
    <property type="evidence" value="ECO:0007669"/>
    <property type="project" value="TreeGrafter"/>
</dbReference>
<dbReference type="PANTHER" id="PTHR21290:SF27">
    <property type="entry name" value="PHOSPHATIDYLCHOLINE:CERAMIDE CHOLINEPHOSPHOTRANSFERASE 1"/>
    <property type="match status" value="1"/>
</dbReference>
<feature type="transmembrane region" description="Helical" evidence="2">
    <location>
        <begin position="223"/>
        <end position="245"/>
    </location>
</feature>
<feature type="compositionally biased region" description="Low complexity" evidence="1">
    <location>
        <begin position="1"/>
        <end position="20"/>
    </location>
</feature>
<reference evidence="3" key="1">
    <citation type="submission" date="2020-11" db="EMBL/GenBank/DDBJ databases">
        <authorList>
            <person name="Tran Van P."/>
        </authorList>
    </citation>
    <scope>NUCLEOTIDE SEQUENCE</scope>
</reference>
<dbReference type="OrthoDB" id="422827at2759"/>
<feature type="compositionally biased region" description="Low complexity" evidence="1">
    <location>
        <begin position="40"/>
        <end position="52"/>
    </location>
</feature>
<feature type="transmembrane region" description="Helical" evidence="2">
    <location>
        <begin position="257"/>
        <end position="279"/>
    </location>
</feature>
<dbReference type="GO" id="GO:0000139">
    <property type="term" value="C:Golgi membrane"/>
    <property type="evidence" value="ECO:0007669"/>
    <property type="project" value="TreeGrafter"/>
</dbReference>
<gene>
    <name evidence="3" type="ORF">NMOB1V02_LOCUS1333</name>
</gene>
<dbReference type="GO" id="GO:0005886">
    <property type="term" value="C:plasma membrane"/>
    <property type="evidence" value="ECO:0007669"/>
    <property type="project" value="TreeGrafter"/>
</dbReference>
<dbReference type="GO" id="GO:0005789">
    <property type="term" value="C:endoplasmic reticulum membrane"/>
    <property type="evidence" value="ECO:0007669"/>
    <property type="project" value="TreeGrafter"/>
</dbReference>
<sequence length="405" mass="45278">MKSPGLSGFSTPSSSSSGASELHQRLPLLPNSHHGHQYLGSNSAASSSGNHHPLASNGGGGGGCGGGGHHCRTDSAESTQILIEPDDSGCDDTALCGVDMATNGFMDDDDDDDDDEDDDDDDDEDDDGVVVGKVGQKVEKTPGLLKEFSSARFGATRVDLPTPTRDEVKFPKDRFKAFIAWLLFVFCGTINMVSLSLVHDRVPDREKGPLPDIILDNIQAKDWALYLSEYLLMVLTHGCILITIFHKHRWILFRRCFFLLALLYLYRSVTMFVTVLPVASKTYECNEFRLRNQAGDQAFLGGLRLAKKNRIKGNTGEEAVEKKVLKFSQFFLVLSEFTFGQFFNPIYALTNEKANDEKNPLGRVWWFRIFCYLERNVSGPVPRRFEAPGPFGKFFRWARHRNHRP</sequence>
<name>A0A7R9G8V0_9CRUS</name>
<evidence type="ECO:0000313" key="3">
    <source>
        <dbReference type="EMBL" id="CAD7273444.1"/>
    </source>
</evidence>
<feature type="region of interest" description="Disordered" evidence="1">
    <location>
        <begin position="1"/>
        <end position="71"/>
    </location>
</feature>
<feature type="compositionally biased region" description="Gly residues" evidence="1">
    <location>
        <begin position="57"/>
        <end position="68"/>
    </location>
</feature>
<dbReference type="GO" id="GO:0006686">
    <property type="term" value="P:sphingomyelin biosynthetic process"/>
    <property type="evidence" value="ECO:0007669"/>
    <property type="project" value="TreeGrafter"/>
</dbReference>
<proteinExistence type="predicted"/>
<dbReference type="InterPro" id="IPR045221">
    <property type="entry name" value="Sphingomyelin_synth-like"/>
</dbReference>
<keyword evidence="2" id="KW-0472">Membrane</keyword>
<keyword evidence="2" id="KW-1133">Transmembrane helix</keyword>
<protein>
    <submittedName>
        <fullName evidence="3">Uncharacterized protein</fullName>
    </submittedName>
</protein>
<feature type="compositionally biased region" description="Acidic residues" evidence="1">
    <location>
        <begin position="106"/>
        <end position="128"/>
    </location>
</feature>
<evidence type="ECO:0000313" key="4">
    <source>
        <dbReference type="Proteomes" id="UP000678499"/>
    </source>
</evidence>
<evidence type="ECO:0000256" key="2">
    <source>
        <dbReference type="SAM" id="Phobius"/>
    </source>
</evidence>
<dbReference type="EMBL" id="OA882169">
    <property type="protein sequence ID" value="CAD7273444.1"/>
    <property type="molecule type" value="Genomic_DNA"/>
</dbReference>
<dbReference type="Proteomes" id="UP000678499">
    <property type="component" value="Unassembled WGS sequence"/>
</dbReference>
<accession>A0A7R9G8V0</accession>
<keyword evidence="4" id="KW-1185">Reference proteome</keyword>
<dbReference type="EMBL" id="CAJPEX010000132">
    <property type="protein sequence ID" value="CAG0913596.1"/>
    <property type="molecule type" value="Genomic_DNA"/>
</dbReference>
<organism evidence="3">
    <name type="scientific">Notodromas monacha</name>
    <dbReference type="NCBI Taxonomy" id="399045"/>
    <lineage>
        <taxon>Eukaryota</taxon>
        <taxon>Metazoa</taxon>
        <taxon>Ecdysozoa</taxon>
        <taxon>Arthropoda</taxon>
        <taxon>Crustacea</taxon>
        <taxon>Oligostraca</taxon>
        <taxon>Ostracoda</taxon>
        <taxon>Podocopa</taxon>
        <taxon>Podocopida</taxon>
        <taxon>Cypridocopina</taxon>
        <taxon>Cypridoidea</taxon>
        <taxon>Cyprididae</taxon>
        <taxon>Notodromas</taxon>
    </lineage>
</organism>
<feature type="region of interest" description="Disordered" evidence="1">
    <location>
        <begin position="101"/>
        <end position="134"/>
    </location>
</feature>
<evidence type="ECO:0000256" key="1">
    <source>
        <dbReference type="SAM" id="MobiDB-lite"/>
    </source>
</evidence>
<feature type="transmembrane region" description="Helical" evidence="2">
    <location>
        <begin position="178"/>
        <end position="198"/>
    </location>
</feature>